<evidence type="ECO:0000256" key="3">
    <source>
        <dbReference type="ARBA" id="ARBA00016956"/>
    </source>
</evidence>
<feature type="domain" description="Translation elongation factor EFTs/EF1B dimerisation" evidence="10">
    <location>
        <begin position="72"/>
        <end position="273"/>
    </location>
</feature>
<accession>A0A377G9N2</accession>
<organism evidence="11 12">
    <name type="scientific">Fluoribacter dumoffii</name>
    <dbReference type="NCBI Taxonomy" id="463"/>
    <lineage>
        <taxon>Bacteria</taxon>
        <taxon>Pseudomonadati</taxon>
        <taxon>Pseudomonadota</taxon>
        <taxon>Gammaproteobacteria</taxon>
        <taxon>Legionellales</taxon>
        <taxon>Legionellaceae</taxon>
        <taxon>Fluoribacter</taxon>
    </lineage>
</organism>
<evidence type="ECO:0000313" key="12">
    <source>
        <dbReference type="Proteomes" id="UP000254554"/>
    </source>
</evidence>
<evidence type="ECO:0000259" key="10">
    <source>
        <dbReference type="Pfam" id="PF00889"/>
    </source>
</evidence>
<dbReference type="PANTHER" id="PTHR11741">
    <property type="entry name" value="ELONGATION FACTOR TS"/>
    <property type="match status" value="1"/>
</dbReference>
<dbReference type="InterPro" id="IPR036402">
    <property type="entry name" value="EF-Ts_dimer_sf"/>
</dbReference>
<keyword evidence="4 7" id="KW-0963">Cytoplasm</keyword>
<evidence type="ECO:0000256" key="9">
    <source>
        <dbReference type="RuleBase" id="RU000643"/>
    </source>
</evidence>
<dbReference type="FunFam" id="3.30.479.20:FF:000001">
    <property type="entry name" value="Elongation factor Ts"/>
    <property type="match status" value="1"/>
</dbReference>
<dbReference type="InterPro" id="IPR014039">
    <property type="entry name" value="Transl_elong_EFTs/EF1B_dimer"/>
</dbReference>
<comment type="function">
    <text evidence="7 8">Associates with the EF-Tu.GDP complex and induces the exchange of GDP to GTP. It remains bound to the aminoacyl-tRNA.EF-Tu.GTP complex up to the GTP hydrolysis stage on the ribosome.</text>
</comment>
<reference evidence="11 12" key="1">
    <citation type="submission" date="2018-06" db="EMBL/GenBank/DDBJ databases">
        <authorList>
            <consortium name="Pathogen Informatics"/>
            <person name="Doyle S."/>
        </authorList>
    </citation>
    <scope>NUCLEOTIDE SEQUENCE [LARGE SCALE GENOMIC DNA]</scope>
    <source>
        <strain evidence="11 12">NCTC11370</strain>
    </source>
</reference>
<dbReference type="SUPFAM" id="SSF46934">
    <property type="entry name" value="UBA-like"/>
    <property type="match status" value="1"/>
</dbReference>
<dbReference type="Proteomes" id="UP000254554">
    <property type="component" value="Unassembled WGS sequence"/>
</dbReference>
<feature type="region of interest" description="Involved in Mg(2+) ion dislocation from EF-Tu" evidence="7">
    <location>
        <begin position="81"/>
        <end position="84"/>
    </location>
</feature>
<dbReference type="InterPro" id="IPR018101">
    <property type="entry name" value="Transl_elong_Ts_CS"/>
</dbReference>
<evidence type="ECO:0000256" key="8">
    <source>
        <dbReference type="RuleBase" id="RU000642"/>
    </source>
</evidence>
<dbReference type="GO" id="GO:0005737">
    <property type="term" value="C:cytoplasm"/>
    <property type="evidence" value="ECO:0007669"/>
    <property type="project" value="UniProtKB-SubCell"/>
</dbReference>
<dbReference type="InterPro" id="IPR001816">
    <property type="entry name" value="Transl_elong_EFTs/EF1B"/>
</dbReference>
<comment type="similarity">
    <text evidence="2 7 8">Belongs to the EF-Ts family.</text>
</comment>
<dbReference type="Gene3D" id="1.10.8.10">
    <property type="entry name" value="DNA helicase RuvA subunit, C-terminal domain"/>
    <property type="match status" value="1"/>
</dbReference>
<dbReference type="PROSITE" id="PS01127">
    <property type="entry name" value="EF_TS_2"/>
    <property type="match status" value="1"/>
</dbReference>
<dbReference type="FunFam" id="1.10.8.10:FF:000001">
    <property type="entry name" value="Elongation factor Ts"/>
    <property type="match status" value="1"/>
</dbReference>
<dbReference type="PANTHER" id="PTHR11741:SF0">
    <property type="entry name" value="ELONGATION FACTOR TS, MITOCHONDRIAL"/>
    <property type="match status" value="1"/>
</dbReference>
<dbReference type="AlphaFoldDB" id="A0A377G9N2"/>
<dbReference type="Pfam" id="PF00889">
    <property type="entry name" value="EF_TS"/>
    <property type="match status" value="1"/>
</dbReference>
<proteinExistence type="inferred from homology"/>
<dbReference type="STRING" id="1094715.GCA_000236165_00854"/>
<dbReference type="InterPro" id="IPR009060">
    <property type="entry name" value="UBA-like_sf"/>
</dbReference>
<dbReference type="Gene3D" id="1.10.286.20">
    <property type="match status" value="1"/>
</dbReference>
<keyword evidence="12" id="KW-1185">Reference proteome</keyword>
<evidence type="ECO:0000256" key="4">
    <source>
        <dbReference type="ARBA" id="ARBA00022490"/>
    </source>
</evidence>
<evidence type="ECO:0000256" key="7">
    <source>
        <dbReference type="HAMAP-Rule" id="MF_00050"/>
    </source>
</evidence>
<dbReference type="EMBL" id="UGGT01000001">
    <property type="protein sequence ID" value="STO21502.1"/>
    <property type="molecule type" value="Genomic_DNA"/>
</dbReference>
<dbReference type="FunFam" id="1.10.286.20:FF:000001">
    <property type="entry name" value="Elongation factor Ts"/>
    <property type="match status" value="1"/>
</dbReference>
<dbReference type="CDD" id="cd14275">
    <property type="entry name" value="UBA_EF-Ts"/>
    <property type="match status" value="1"/>
</dbReference>
<dbReference type="NCBIfam" id="TIGR00116">
    <property type="entry name" value="tsf"/>
    <property type="match status" value="1"/>
</dbReference>
<sequence>MTISASLVMQLRERTGAGMMECKKFLIATNGDIEAAIIEMRKAGQAKADKKADRVAAEGVVVIARSADGRSAVMLEINSETDFVARDENFTEFANKVAEAALNSSVTTVDGLSATTLPSGNTVEQARQELVAKIGENIKLRRLERMHTDAGVIGYYLHGSRIGVMVALKTNDEELAKDIAMHIAASKPIVVSKDQVSADAIENEREIFTAQAKESGKPQEIIDKMIEGRINKFIDEVSLLGQPFVKNPDVKVGQLLKEKNTEVLSFVRYEVGEGIEKKEDNFVEEVMAQVRT</sequence>
<dbReference type="RefSeq" id="WP_010653778.1">
    <property type="nucleotide sequence ID" value="NZ_JAPHOO010000001.1"/>
</dbReference>
<dbReference type="OrthoDB" id="9808348at2"/>
<comment type="subcellular location">
    <subcellularLocation>
        <location evidence="1 7 9">Cytoplasm</location>
    </subcellularLocation>
</comment>
<evidence type="ECO:0000256" key="5">
    <source>
        <dbReference type="ARBA" id="ARBA00022768"/>
    </source>
</evidence>
<dbReference type="HAMAP" id="MF_00050">
    <property type="entry name" value="EF_Ts"/>
    <property type="match status" value="1"/>
</dbReference>
<dbReference type="Gene3D" id="3.30.479.20">
    <property type="entry name" value="Elongation factor Ts, dimerisation domain"/>
    <property type="match status" value="2"/>
</dbReference>
<keyword evidence="5 7" id="KW-0251">Elongation factor</keyword>
<dbReference type="SUPFAM" id="SSF54713">
    <property type="entry name" value="Elongation factor Ts (EF-Ts), dimerisation domain"/>
    <property type="match status" value="2"/>
</dbReference>
<name>A0A377G9N2_9GAMM</name>
<gene>
    <name evidence="7 11" type="primary">tsf</name>
    <name evidence="11" type="ORF">NCTC11370_01569</name>
</gene>
<evidence type="ECO:0000256" key="2">
    <source>
        <dbReference type="ARBA" id="ARBA00005532"/>
    </source>
</evidence>
<protein>
    <recommendedName>
        <fullName evidence="3 7">Elongation factor Ts</fullName>
        <shortName evidence="7">EF-Ts</shortName>
    </recommendedName>
</protein>
<keyword evidence="6 7" id="KW-0648">Protein biosynthesis</keyword>
<evidence type="ECO:0000256" key="1">
    <source>
        <dbReference type="ARBA" id="ARBA00004496"/>
    </source>
</evidence>
<dbReference type="GeneID" id="93291863"/>
<evidence type="ECO:0000256" key="6">
    <source>
        <dbReference type="ARBA" id="ARBA00022917"/>
    </source>
</evidence>
<dbReference type="GO" id="GO:0003746">
    <property type="term" value="F:translation elongation factor activity"/>
    <property type="evidence" value="ECO:0007669"/>
    <property type="project" value="UniProtKB-UniRule"/>
</dbReference>
<evidence type="ECO:0000313" key="11">
    <source>
        <dbReference type="EMBL" id="STO21502.1"/>
    </source>
</evidence>